<feature type="region of interest" description="Disordered" evidence="1">
    <location>
        <begin position="186"/>
        <end position="206"/>
    </location>
</feature>
<sequence length="267" mass="28341">MRNAFTLLAGVLTLAGCGDSPPHGAARVIGLYTSLPIVWGESGDLRELLAPERTGHWAMGELSSHGTLKPLDTLVDAAGRLALPRDALLVLAQPRPLSPQENLALDRWVREGGRVLLFADPALTMPSRFALGDPRRPQDTVLLSPILARWGLRLEFDEAAPPGERLVDTDRGPLLVDLPGRFRRAGNFGESPSARPTGKSGIAGKAGDAPATCTLSAEGLLARCRVEKGRIFAVSDAALLEEAPDSAALAQRREALAALIDWAESGD</sequence>
<gene>
    <name evidence="3" type="ORF">DI555_08470</name>
</gene>
<protein>
    <submittedName>
        <fullName evidence="3">ABC transporter</fullName>
    </submittedName>
</protein>
<dbReference type="EMBL" id="QFPX01000006">
    <property type="protein sequence ID" value="PZQ55575.1"/>
    <property type="molecule type" value="Genomic_DNA"/>
</dbReference>
<evidence type="ECO:0000313" key="3">
    <source>
        <dbReference type="EMBL" id="PZQ55575.1"/>
    </source>
</evidence>
<dbReference type="InterPro" id="IPR019196">
    <property type="entry name" value="ABC_transp_unknown"/>
</dbReference>
<dbReference type="PROSITE" id="PS51257">
    <property type="entry name" value="PROKAR_LIPOPROTEIN"/>
    <property type="match status" value="1"/>
</dbReference>
<organism evidence="3 4">
    <name type="scientific">Novosphingobium pentaromativorans</name>
    <dbReference type="NCBI Taxonomy" id="205844"/>
    <lineage>
        <taxon>Bacteria</taxon>
        <taxon>Pseudomonadati</taxon>
        <taxon>Pseudomonadota</taxon>
        <taxon>Alphaproteobacteria</taxon>
        <taxon>Sphingomonadales</taxon>
        <taxon>Sphingomonadaceae</taxon>
        <taxon>Novosphingobium</taxon>
    </lineage>
</organism>
<accession>A0A2W5NYB1</accession>
<comment type="caution">
    <text evidence="3">The sequence shown here is derived from an EMBL/GenBank/DDBJ whole genome shotgun (WGS) entry which is preliminary data.</text>
</comment>
<dbReference type="AlphaFoldDB" id="A0A2W5NYB1"/>
<evidence type="ECO:0000313" key="4">
    <source>
        <dbReference type="Proteomes" id="UP000249082"/>
    </source>
</evidence>
<dbReference type="Pfam" id="PF09822">
    <property type="entry name" value="ABC_transp_aux"/>
    <property type="match status" value="1"/>
</dbReference>
<proteinExistence type="predicted"/>
<evidence type="ECO:0000259" key="2">
    <source>
        <dbReference type="Pfam" id="PF09822"/>
    </source>
</evidence>
<feature type="domain" description="ABC-type uncharacterised transport system" evidence="2">
    <location>
        <begin position="87"/>
        <end position="158"/>
    </location>
</feature>
<dbReference type="Proteomes" id="UP000249082">
    <property type="component" value="Unassembled WGS sequence"/>
</dbReference>
<name>A0A2W5NYB1_9SPHN</name>
<evidence type="ECO:0000256" key="1">
    <source>
        <dbReference type="SAM" id="MobiDB-lite"/>
    </source>
</evidence>
<reference evidence="3 4" key="1">
    <citation type="submission" date="2017-08" db="EMBL/GenBank/DDBJ databases">
        <title>Infants hospitalized years apart are colonized by the same room-sourced microbial strains.</title>
        <authorList>
            <person name="Brooks B."/>
            <person name="Olm M.R."/>
            <person name="Firek B.A."/>
            <person name="Baker R."/>
            <person name="Thomas B.C."/>
            <person name="Morowitz M.J."/>
            <person name="Banfield J.F."/>
        </authorList>
    </citation>
    <scope>NUCLEOTIDE SEQUENCE [LARGE SCALE GENOMIC DNA]</scope>
    <source>
        <strain evidence="3">S2_005_002_R2_33</strain>
    </source>
</reference>